<evidence type="ECO:0000313" key="1">
    <source>
        <dbReference type="EMBL" id="SMF27022.1"/>
    </source>
</evidence>
<dbReference type="AlphaFoldDB" id="A0A1Y6BTT2"/>
<evidence type="ECO:0000313" key="2">
    <source>
        <dbReference type="Proteomes" id="UP000192917"/>
    </source>
</evidence>
<dbReference type="RefSeq" id="WP_085123113.1">
    <property type="nucleotide sequence ID" value="NZ_FWZX01000009.1"/>
</dbReference>
<keyword evidence="2" id="KW-1185">Reference proteome</keyword>
<organism evidence="1 2">
    <name type="scientific">Tistlia consotensis USBA 355</name>
    <dbReference type="NCBI Taxonomy" id="560819"/>
    <lineage>
        <taxon>Bacteria</taxon>
        <taxon>Pseudomonadati</taxon>
        <taxon>Pseudomonadota</taxon>
        <taxon>Alphaproteobacteria</taxon>
        <taxon>Rhodospirillales</taxon>
        <taxon>Rhodovibrionaceae</taxon>
        <taxon>Tistlia</taxon>
    </lineage>
</organism>
<gene>
    <name evidence="1" type="ORF">SAMN05428998_10951</name>
</gene>
<dbReference type="EMBL" id="FWZX01000009">
    <property type="protein sequence ID" value="SMF27022.1"/>
    <property type="molecule type" value="Genomic_DNA"/>
</dbReference>
<dbReference type="STRING" id="560819.SAMN05428998_10951"/>
<proteinExistence type="predicted"/>
<dbReference type="Proteomes" id="UP000192917">
    <property type="component" value="Unassembled WGS sequence"/>
</dbReference>
<name>A0A1Y6BTT2_9PROT</name>
<accession>A0A1Y6BTT2</accession>
<reference evidence="1 2" key="1">
    <citation type="submission" date="2017-04" db="EMBL/GenBank/DDBJ databases">
        <authorList>
            <person name="Afonso C.L."/>
            <person name="Miller P.J."/>
            <person name="Scott M.A."/>
            <person name="Spackman E."/>
            <person name="Goraichik I."/>
            <person name="Dimitrov K.M."/>
            <person name="Suarez D.L."/>
            <person name="Swayne D.E."/>
        </authorList>
    </citation>
    <scope>NUCLEOTIDE SEQUENCE [LARGE SCALE GENOMIC DNA]</scope>
    <source>
        <strain evidence="1 2">USBA 355</strain>
    </source>
</reference>
<protein>
    <submittedName>
        <fullName evidence="1">Uncharacterized protein</fullName>
    </submittedName>
</protein>
<sequence>MLEALIALSLLGLAAVAALHQREDEQQLLSERTTAERITSRAETLFRLLSGPDGESYAAEAQANGAVEIPASALEALGRPGLGHRLPTGQELRYLATWRGGLVGIVLEVGPGPSRASAARILAVGGPSLGIVDPTASQILGGGPQSLAWTEPLPDELAGNPLEAVPGALAASTTMLRPPEEADRFIWRAAVSGAATQNRMAAPLDLAGNRLVSPGRIDAQQLAASTLEAPTLQVAGLDAGRVAAGDVTAGHLAADSLRVSGSLSAAGASTGAVSAEGGVALAGGISAGRLVLSGQLTASGLEVSGALTAGGAADLGNLDSPTLAAGRLAAASLDSGRLGARSTALQALGVSGDASLGSLEATGPAAGSAVGDLSVIGTLSTPSMTVGSGGCFGCR</sequence>